<dbReference type="Gene3D" id="3.30.700.10">
    <property type="entry name" value="Glycoprotein, Type 4 Pilin"/>
    <property type="match status" value="1"/>
</dbReference>
<dbReference type="EMBL" id="RFFI01000022">
    <property type="protein sequence ID" value="RMI13104.1"/>
    <property type="molecule type" value="Genomic_DNA"/>
</dbReference>
<accession>A0A3M2JJ43</accession>
<dbReference type="Pfam" id="PF07963">
    <property type="entry name" value="N_methyl"/>
    <property type="match status" value="1"/>
</dbReference>
<dbReference type="Proteomes" id="UP000269289">
    <property type="component" value="Unassembled WGS sequence"/>
</dbReference>
<dbReference type="AlphaFoldDB" id="A0A3M2JJ43"/>
<dbReference type="InterPro" id="IPR000983">
    <property type="entry name" value="Bac_GSPG_pilin"/>
</dbReference>
<dbReference type="InterPro" id="IPR012902">
    <property type="entry name" value="N_methyl_site"/>
</dbReference>
<dbReference type="GO" id="GO:0015627">
    <property type="term" value="C:type II protein secretion system complex"/>
    <property type="evidence" value="ECO:0007669"/>
    <property type="project" value="InterPro"/>
</dbReference>
<evidence type="ECO:0000313" key="7">
    <source>
        <dbReference type="EMBL" id="RMI13104.1"/>
    </source>
</evidence>
<sequence>MDEKDKGFTLVELLVVMIIIGILAAIAIPVFMNQRNKARDTATKADVSTVGKEVATYYVDGTGTLTASVANGVLTLTDGAAGAAGAFSTEIKLSNGTAFTAGQLKYSDTSKKSSTWCVGLTNPEGQQKDFKYSAAKGLETGAC</sequence>
<dbReference type="PANTHER" id="PTHR30093:SF44">
    <property type="entry name" value="TYPE II SECRETION SYSTEM CORE PROTEIN G"/>
    <property type="match status" value="1"/>
</dbReference>
<dbReference type="GO" id="GO:0016020">
    <property type="term" value="C:membrane"/>
    <property type="evidence" value="ECO:0007669"/>
    <property type="project" value="UniProtKB-SubCell"/>
</dbReference>
<keyword evidence="8" id="KW-1185">Reference proteome</keyword>
<dbReference type="InterPro" id="IPR045584">
    <property type="entry name" value="Pilin-like"/>
</dbReference>
<evidence type="ECO:0000256" key="6">
    <source>
        <dbReference type="SAM" id="Phobius"/>
    </source>
</evidence>
<evidence type="ECO:0000256" key="2">
    <source>
        <dbReference type="ARBA" id="ARBA00022481"/>
    </source>
</evidence>
<dbReference type="PRINTS" id="PR00813">
    <property type="entry name" value="BCTERIALGSPG"/>
</dbReference>
<evidence type="ECO:0000256" key="3">
    <source>
        <dbReference type="ARBA" id="ARBA00022692"/>
    </source>
</evidence>
<organism evidence="7 8">
    <name type="scientific">Cellulomonas triticagri</name>
    <dbReference type="NCBI Taxonomy" id="2483352"/>
    <lineage>
        <taxon>Bacteria</taxon>
        <taxon>Bacillati</taxon>
        <taxon>Actinomycetota</taxon>
        <taxon>Actinomycetes</taxon>
        <taxon>Micrococcales</taxon>
        <taxon>Cellulomonadaceae</taxon>
        <taxon>Cellulomonas</taxon>
    </lineage>
</organism>
<reference evidence="7 8" key="1">
    <citation type="submission" date="2018-10" db="EMBL/GenBank/DDBJ databases">
        <title>Isolation, diversity and antifungal activity of actinobacteria from wheat.</title>
        <authorList>
            <person name="Han C."/>
        </authorList>
    </citation>
    <scope>NUCLEOTIDE SEQUENCE [LARGE SCALE GENOMIC DNA]</scope>
    <source>
        <strain evidence="7 8">NEAU-YY56</strain>
    </source>
</reference>
<comment type="subcellular location">
    <subcellularLocation>
        <location evidence="1">Membrane</location>
        <topology evidence="1">Single-pass membrane protein</topology>
    </subcellularLocation>
</comment>
<comment type="caution">
    <text evidence="7">The sequence shown here is derived from an EMBL/GenBank/DDBJ whole genome shotgun (WGS) entry which is preliminary data.</text>
</comment>
<keyword evidence="2" id="KW-0488">Methylation</keyword>
<evidence type="ECO:0000256" key="4">
    <source>
        <dbReference type="ARBA" id="ARBA00022989"/>
    </source>
</evidence>
<dbReference type="GO" id="GO:0015628">
    <property type="term" value="P:protein secretion by the type II secretion system"/>
    <property type="evidence" value="ECO:0007669"/>
    <property type="project" value="InterPro"/>
</dbReference>
<name>A0A3M2JJ43_9CELL</name>
<proteinExistence type="predicted"/>
<gene>
    <name evidence="7" type="ORF">EBM89_05910</name>
</gene>
<dbReference type="OrthoDB" id="4828881at2"/>
<dbReference type="PANTHER" id="PTHR30093">
    <property type="entry name" value="GENERAL SECRETION PATHWAY PROTEIN G"/>
    <property type="match status" value="1"/>
</dbReference>
<keyword evidence="3 6" id="KW-0812">Transmembrane</keyword>
<evidence type="ECO:0000313" key="8">
    <source>
        <dbReference type="Proteomes" id="UP000269289"/>
    </source>
</evidence>
<keyword evidence="4 6" id="KW-1133">Transmembrane helix</keyword>
<protein>
    <submittedName>
        <fullName evidence="7">Prepilin-type N-terminal cleavage/methylation domain-containing protein</fullName>
    </submittedName>
</protein>
<evidence type="ECO:0000256" key="5">
    <source>
        <dbReference type="ARBA" id="ARBA00023136"/>
    </source>
</evidence>
<keyword evidence="5 6" id="KW-0472">Membrane</keyword>
<dbReference type="SUPFAM" id="SSF54523">
    <property type="entry name" value="Pili subunits"/>
    <property type="match status" value="1"/>
</dbReference>
<dbReference type="NCBIfam" id="TIGR02532">
    <property type="entry name" value="IV_pilin_GFxxxE"/>
    <property type="match status" value="1"/>
</dbReference>
<dbReference type="PROSITE" id="PS00409">
    <property type="entry name" value="PROKAR_NTER_METHYL"/>
    <property type="match status" value="1"/>
</dbReference>
<evidence type="ECO:0000256" key="1">
    <source>
        <dbReference type="ARBA" id="ARBA00004167"/>
    </source>
</evidence>
<feature type="transmembrane region" description="Helical" evidence="6">
    <location>
        <begin position="13"/>
        <end position="32"/>
    </location>
</feature>